<reference evidence="2" key="1">
    <citation type="journal article" date="2023" name="G3 (Bethesda)">
        <title>Genome assembly and association tests identify interacting loci associated with vigor, precocity, and sex in interspecific pistachio rootstocks.</title>
        <authorList>
            <person name="Palmer W."/>
            <person name="Jacygrad E."/>
            <person name="Sagayaradj S."/>
            <person name="Cavanaugh K."/>
            <person name="Han R."/>
            <person name="Bertier L."/>
            <person name="Beede B."/>
            <person name="Kafkas S."/>
            <person name="Golino D."/>
            <person name="Preece J."/>
            <person name="Michelmore R."/>
        </authorList>
    </citation>
    <scope>NUCLEOTIDE SEQUENCE [LARGE SCALE GENOMIC DNA]</scope>
</reference>
<protein>
    <submittedName>
        <fullName evidence="1">Uncharacterized protein</fullName>
    </submittedName>
</protein>
<evidence type="ECO:0000313" key="1">
    <source>
        <dbReference type="EMBL" id="KAJ0106397.1"/>
    </source>
</evidence>
<gene>
    <name evidence="1" type="ORF">Patl1_17976</name>
</gene>
<dbReference type="Proteomes" id="UP001164250">
    <property type="component" value="Chromosome 2"/>
</dbReference>
<name>A0ACC1C302_9ROSI</name>
<evidence type="ECO:0000313" key="2">
    <source>
        <dbReference type="Proteomes" id="UP001164250"/>
    </source>
</evidence>
<sequence>MVIVVRMVLLVGDFAIEPWQLQRFHLISRIEEKEEDVIHVGQLVVRGVNRKAYARHRLWRIMQTEVQCSLSTKLVQQGMRDLLFEMQMRPAWDLREQGGVRDLLHRYDLPMEIEPSAHEAHRPTSKLAWTPTGFTVFHGLELFSSGINNRTVFLFGRQENQKVACSI</sequence>
<organism evidence="1 2">
    <name type="scientific">Pistacia atlantica</name>
    <dbReference type="NCBI Taxonomy" id="434234"/>
    <lineage>
        <taxon>Eukaryota</taxon>
        <taxon>Viridiplantae</taxon>
        <taxon>Streptophyta</taxon>
        <taxon>Embryophyta</taxon>
        <taxon>Tracheophyta</taxon>
        <taxon>Spermatophyta</taxon>
        <taxon>Magnoliopsida</taxon>
        <taxon>eudicotyledons</taxon>
        <taxon>Gunneridae</taxon>
        <taxon>Pentapetalae</taxon>
        <taxon>rosids</taxon>
        <taxon>malvids</taxon>
        <taxon>Sapindales</taxon>
        <taxon>Anacardiaceae</taxon>
        <taxon>Pistacia</taxon>
    </lineage>
</organism>
<dbReference type="EMBL" id="CM047898">
    <property type="protein sequence ID" value="KAJ0106397.1"/>
    <property type="molecule type" value="Genomic_DNA"/>
</dbReference>
<keyword evidence="2" id="KW-1185">Reference proteome</keyword>
<accession>A0ACC1C302</accession>
<proteinExistence type="predicted"/>
<comment type="caution">
    <text evidence="1">The sequence shown here is derived from an EMBL/GenBank/DDBJ whole genome shotgun (WGS) entry which is preliminary data.</text>
</comment>